<gene>
    <name evidence="7" type="ORF">F2Z07_11625</name>
    <name evidence="8" type="ORF">KSU80_17890</name>
</gene>
<keyword evidence="5" id="KW-0732">Signal</keyword>
<organism evidence="7 9">
    <name type="scientific">Phocaeicola dorei</name>
    <dbReference type="NCBI Taxonomy" id="357276"/>
    <lineage>
        <taxon>Bacteria</taxon>
        <taxon>Pseudomonadati</taxon>
        <taxon>Bacteroidota</taxon>
        <taxon>Bacteroidia</taxon>
        <taxon>Bacteroidales</taxon>
        <taxon>Bacteroidaceae</taxon>
        <taxon>Phocaeicola</taxon>
    </lineage>
</organism>
<dbReference type="PANTHER" id="PTHR31321:SF57">
    <property type="entry name" value="PECTINESTERASE 53-RELATED"/>
    <property type="match status" value="1"/>
</dbReference>
<comment type="caution">
    <text evidence="7">The sequence shown here is derived from an EMBL/GenBank/DDBJ whole genome shotgun (WGS) entry which is preliminary data.</text>
</comment>
<evidence type="ECO:0000256" key="2">
    <source>
        <dbReference type="ARBA" id="ARBA00022801"/>
    </source>
</evidence>
<evidence type="ECO:0000259" key="6">
    <source>
        <dbReference type="Pfam" id="PF01095"/>
    </source>
</evidence>
<dbReference type="EMBL" id="VVZV01000011">
    <property type="protein sequence ID" value="KAA5319323.1"/>
    <property type="molecule type" value="Genomic_DNA"/>
</dbReference>
<proteinExistence type="inferred from homology"/>
<evidence type="ECO:0000313" key="9">
    <source>
        <dbReference type="Proteomes" id="UP000481700"/>
    </source>
</evidence>
<evidence type="ECO:0000313" key="8">
    <source>
        <dbReference type="EMBL" id="MBV3125027.1"/>
    </source>
</evidence>
<comment type="similarity">
    <text evidence="1">Belongs to the pectinesterase family.</text>
</comment>
<dbReference type="InterPro" id="IPR011050">
    <property type="entry name" value="Pectin_lyase_fold/virulence"/>
</dbReference>
<feature type="domain" description="Pectinesterase catalytic" evidence="6">
    <location>
        <begin position="26"/>
        <end position="303"/>
    </location>
</feature>
<comment type="catalytic activity">
    <reaction evidence="5">
        <text>[(1-&gt;4)-alpha-D-galacturonosyl methyl ester](n) + n H2O = [(1-&gt;4)-alpha-D-galacturonosyl](n) + n methanol + n H(+)</text>
        <dbReference type="Rhea" id="RHEA:22380"/>
        <dbReference type="Rhea" id="RHEA-COMP:14570"/>
        <dbReference type="Rhea" id="RHEA-COMP:14573"/>
        <dbReference type="ChEBI" id="CHEBI:15377"/>
        <dbReference type="ChEBI" id="CHEBI:15378"/>
        <dbReference type="ChEBI" id="CHEBI:17790"/>
        <dbReference type="ChEBI" id="CHEBI:140522"/>
        <dbReference type="ChEBI" id="CHEBI:140523"/>
        <dbReference type="EC" id="3.1.1.11"/>
    </reaction>
</comment>
<evidence type="ECO:0000313" key="7">
    <source>
        <dbReference type="EMBL" id="KAA5319323.1"/>
    </source>
</evidence>
<keyword evidence="3 5" id="KW-0063">Aspartyl esterase</keyword>
<dbReference type="Pfam" id="PF01095">
    <property type="entry name" value="Pectinesterase"/>
    <property type="match status" value="1"/>
</dbReference>
<dbReference type="PROSITE" id="PS00503">
    <property type="entry name" value="PECTINESTERASE_2"/>
    <property type="match status" value="1"/>
</dbReference>
<dbReference type="InterPro" id="IPR012334">
    <property type="entry name" value="Pectin_lyas_fold"/>
</dbReference>
<feature type="active site" evidence="4">
    <location>
        <position position="176"/>
    </location>
</feature>
<reference evidence="8" key="2">
    <citation type="submission" date="2021-06" db="EMBL/GenBank/DDBJ databases">
        <title>Collection of gut derived symbiotic bacterial strains cultured from healthy donors.</title>
        <authorList>
            <person name="Lin H."/>
            <person name="Littmann E."/>
            <person name="Pamer E.G."/>
        </authorList>
    </citation>
    <scope>NUCLEOTIDE SEQUENCE</scope>
    <source>
        <strain evidence="8">MSK.5.10</strain>
    </source>
</reference>
<dbReference type="GO" id="GO:0042545">
    <property type="term" value="P:cell wall modification"/>
    <property type="evidence" value="ECO:0007669"/>
    <property type="project" value="UniProtKB-UniRule"/>
</dbReference>
<dbReference type="InterPro" id="IPR033131">
    <property type="entry name" value="Pectinesterase_Asp_AS"/>
</dbReference>
<feature type="signal peptide" evidence="5">
    <location>
        <begin position="1"/>
        <end position="19"/>
    </location>
</feature>
<protein>
    <recommendedName>
        <fullName evidence="5">Pectinesterase</fullName>
        <ecNumber evidence="5">3.1.1.11</ecNumber>
    </recommendedName>
</protein>
<evidence type="ECO:0000256" key="3">
    <source>
        <dbReference type="ARBA" id="ARBA00023085"/>
    </source>
</evidence>
<dbReference type="SUPFAM" id="SSF51126">
    <property type="entry name" value="Pectin lyase-like"/>
    <property type="match status" value="1"/>
</dbReference>
<accession>A0A1Y4PKA8</accession>
<sequence>MRKVLGLLLLLVAVSGTWAQERQDTIVVSRDGTGNFRTLQEAIESARAFMDYTVTIYVRNGVYKEKVIVPSWVENIDIIGEDRDKTIITYDDHANINKMGTFRTYTVKVEGSDITFKNLTIENNAAQLGQAVALHTEGDRLKFINCRILGNQDTIYTGAKFTRLYFKDCYIDGTTDFIFGPSTALFEDCIIHSKRNSYVTAASTPKEAKYGYVFKHCKLTAEPGVDKVYLGRPWRPYAYTLFIECELGKHIVSAGWHNWGKQSNEETARYMEYKNTGEGANASERVAWSKQLIKKEAEAVTVDAIFRTQSNWNPID</sequence>
<dbReference type="Gene3D" id="2.160.20.10">
    <property type="entry name" value="Single-stranded right-handed beta-helix, Pectin lyase-like"/>
    <property type="match status" value="1"/>
</dbReference>
<name>A0A1Y4PKA8_9BACT</name>
<reference evidence="7 9" key="1">
    <citation type="journal article" date="2019" name="Nat. Med.">
        <title>A library of human gut bacterial isolates paired with longitudinal multiomics data enables mechanistic microbiome research.</title>
        <authorList>
            <person name="Poyet M."/>
            <person name="Groussin M."/>
            <person name="Gibbons S.M."/>
            <person name="Avila-Pacheco J."/>
            <person name="Jiang X."/>
            <person name="Kearney S.M."/>
            <person name="Perrotta A.R."/>
            <person name="Berdy B."/>
            <person name="Zhao S."/>
            <person name="Lieberman T.D."/>
            <person name="Swanson P.K."/>
            <person name="Smith M."/>
            <person name="Roesemann S."/>
            <person name="Alexander J.E."/>
            <person name="Rich S.A."/>
            <person name="Livny J."/>
            <person name="Vlamakis H."/>
            <person name="Clish C."/>
            <person name="Bullock K."/>
            <person name="Deik A."/>
            <person name="Scott J."/>
            <person name="Pierce K.A."/>
            <person name="Xavier R.J."/>
            <person name="Alm E.J."/>
        </authorList>
    </citation>
    <scope>NUCLEOTIDE SEQUENCE [LARGE SCALE GENOMIC DNA]</scope>
    <source>
        <strain evidence="7 9">BIOML-A25</strain>
    </source>
</reference>
<evidence type="ECO:0000256" key="5">
    <source>
        <dbReference type="RuleBase" id="RU000589"/>
    </source>
</evidence>
<feature type="chain" id="PRO_5043056718" description="Pectinesterase" evidence="5">
    <location>
        <begin position="20"/>
        <end position="316"/>
    </location>
</feature>
<dbReference type="PANTHER" id="PTHR31321">
    <property type="entry name" value="ACYL-COA THIOESTER HYDROLASE YBHC-RELATED"/>
    <property type="match status" value="1"/>
</dbReference>
<evidence type="ECO:0000256" key="4">
    <source>
        <dbReference type="PROSITE-ProRule" id="PRU10040"/>
    </source>
</evidence>
<dbReference type="InterPro" id="IPR000070">
    <property type="entry name" value="Pectinesterase_cat"/>
</dbReference>
<evidence type="ECO:0000256" key="1">
    <source>
        <dbReference type="ARBA" id="ARBA00008891"/>
    </source>
</evidence>
<dbReference type="AlphaFoldDB" id="A0A1Y4PKA8"/>
<dbReference type="RefSeq" id="WP_087387977.1">
    <property type="nucleotide sequence ID" value="NZ_CP046424.1"/>
</dbReference>
<dbReference type="EMBL" id="JAHOAX010000021">
    <property type="protein sequence ID" value="MBV3125027.1"/>
    <property type="molecule type" value="Genomic_DNA"/>
</dbReference>
<dbReference type="Proteomes" id="UP000481700">
    <property type="component" value="Unassembled WGS sequence"/>
</dbReference>
<comment type="pathway">
    <text evidence="5">Glycan metabolism; pectin degradation; 2-dehydro-3-deoxy-D-gluconate from pectin: step 1/5.</text>
</comment>
<dbReference type="EC" id="3.1.1.11" evidence="5"/>
<dbReference type="GO" id="GO:0045490">
    <property type="term" value="P:pectin catabolic process"/>
    <property type="evidence" value="ECO:0007669"/>
    <property type="project" value="UniProtKB-UniRule"/>
</dbReference>
<dbReference type="GO" id="GO:0030599">
    <property type="term" value="F:pectinesterase activity"/>
    <property type="evidence" value="ECO:0007669"/>
    <property type="project" value="UniProtKB-UniRule"/>
</dbReference>
<dbReference type="Proteomes" id="UP000777173">
    <property type="component" value="Unassembled WGS sequence"/>
</dbReference>
<keyword evidence="2 5" id="KW-0378">Hydrolase</keyword>
<dbReference type="GO" id="GO:0009279">
    <property type="term" value="C:cell outer membrane"/>
    <property type="evidence" value="ECO:0007669"/>
    <property type="project" value="TreeGrafter"/>
</dbReference>
<dbReference type="UniPathway" id="UPA00545">
    <property type="reaction ID" value="UER00823"/>
</dbReference>